<evidence type="ECO:0000313" key="1">
    <source>
        <dbReference type="EMBL" id="XBS71566.1"/>
    </source>
</evidence>
<dbReference type="EMBL" id="CP157947">
    <property type="protein sequence ID" value="XBS71566.1"/>
    <property type="molecule type" value="Genomic_DNA"/>
</dbReference>
<dbReference type="AlphaFoldDB" id="A0AAU7QHD8"/>
<evidence type="ECO:0008006" key="2">
    <source>
        <dbReference type="Google" id="ProtNLM"/>
    </source>
</evidence>
<sequence>MAIISAVIYQKTLKTKDVAILKEAEHRLKYYIDHIHKHFEGTDNNVMLATCTHLGHTYVHNGNIPLGFTYADDMHNRVVILVDNFGTAQTLSSKVELTMLHETSHIYGSMDFMQAPSTARAGEASEFSEAFVDGIFGRNHEVINIDDNFVHSYNAANPTHIINKAQMQELLKHDEMLKANAFIDNADFVSRMISDLGSKTSANFESKMRLRKRMTDVNHNASAFEHEFALWYFKLLLTI</sequence>
<gene>
    <name evidence="1" type="ORF">ABK905_11945</name>
</gene>
<protein>
    <recommendedName>
        <fullName evidence="2">Lysine-specific metallo-endopeptidase domain-containing protein</fullName>
    </recommendedName>
</protein>
<accession>A0AAU7QHD8</accession>
<proteinExistence type="predicted"/>
<name>A0AAU7QHD8_9GAMM</name>
<reference evidence="1" key="1">
    <citation type="submission" date="2024-06" db="EMBL/GenBank/DDBJ databases">
        <authorList>
            <person name="Coelho C."/>
            <person name="Bento M."/>
            <person name="Garcia E."/>
            <person name="Camelo A."/>
            <person name="Brandao I."/>
            <person name="Espirito Santo C."/>
            <person name="Trovao J."/>
            <person name="Verissimo A."/>
            <person name="Costa J."/>
            <person name="Tiago I."/>
        </authorList>
    </citation>
    <scope>NUCLEOTIDE SEQUENCE</scope>
    <source>
        <strain evidence="1">KWT182</strain>
    </source>
</reference>
<organism evidence="1">
    <name type="scientific">Acerihabitans sp. KWT182</name>
    <dbReference type="NCBI Taxonomy" id="3157919"/>
    <lineage>
        <taxon>Bacteria</taxon>
        <taxon>Pseudomonadati</taxon>
        <taxon>Pseudomonadota</taxon>
        <taxon>Gammaproteobacteria</taxon>
        <taxon>Enterobacterales</taxon>
        <taxon>Pectobacteriaceae</taxon>
        <taxon>Acerihabitans</taxon>
    </lineage>
</organism>